<dbReference type="InterPro" id="IPR036990">
    <property type="entry name" value="M14A-like_propep"/>
</dbReference>
<evidence type="ECO:0000256" key="11">
    <source>
        <dbReference type="ARBA" id="ARBA00023049"/>
    </source>
</evidence>
<feature type="signal peptide" evidence="15">
    <location>
        <begin position="1"/>
        <end position="20"/>
    </location>
</feature>
<comment type="subcellular location">
    <subcellularLocation>
        <location evidence="2">Secreted</location>
    </subcellularLocation>
</comment>
<dbReference type="InterPro" id="IPR003146">
    <property type="entry name" value="M14A_act_pep"/>
</dbReference>
<dbReference type="OrthoDB" id="3626597at2759"/>
<evidence type="ECO:0000256" key="12">
    <source>
        <dbReference type="ARBA" id="ARBA00023157"/>
    </source>
</evidence>
<dbReference type="InterPro" id="IPR000834">
    <property type="entry name" value="Peptidase_M14"/>
</dbReference>
<comment type="function">
    <text evidence="13">Involved in the digestion of the blood meal.</text>
</comment>
<proteinExistence type="inferred from homology"/>
<evidence type="ECO:0000256" key="14">
    <source>
        <dbReference type="PROSITE-ProRule" id="PRU01379"/>
    </source>
</evidence>
<evidence type="ECO:0000256" key="5">
    <source>
        <dbReference type="ARBA" id="ARBA00022645"/>
    </source>
</evidence>
<keyword evidence="11" id="KW-0482">Metalloprotease</keyword>
<feature type="domain" description="Peptidase M14" evidence="16">
    <location>
        <begin position="117"/>
        <end position="418"/>
    </location>
</feature>
<evidence type="ECO:0000256" key="7">
    <source>
        <dbReference type="ARBA" id="ARBA00022723"/>
    </source>
</evidence>
<keyword evidence="17" id="KW-1185">Reference proteome</keyword>
<dbReference type="PROSITE" id="PS52035">
    <property type="entry name" value="PEPTIDASE_M14"/>
    <property type="match status" value="1"/>
</dbReference>
<dbReference type="FunFam" id="3.40.630.10:FF:000040">
    <property type="entry name" value="zinc carboxypeptidase"/>
    <property type="match status" value="1"/>
</dbReference>
<dbReference type="Pfam" id="PF02244">
    <property type="entry name" value="Propep_M14"/>
    <property type="match status" value="1"/>
</dbReference>
<keyword evidence="8 15" id="KW-0732">Signal</keyword>
<keyword evidence="6" id="KW-0645">Protease</keyword>
<evidence type="ECO:0000256" key="8">
    <source>
        <dbReference type="ARBA" id="ARBA00022729"/>
    </source>
</evidence>
<reference evidence="18" key="1">
    <citation type="submission" date="2025-08" db="UniProtKB">
        <authorList>
            <consortium name="RefSeq"/>
        </authorList>
    </citation>
    <scope>IDENTIFICATION</scope>
    <source>
        <tissue evidence="18">Entire body</tissue>
    </source>
</reference>
<evidence type="ECO:0000256" key="6">
    <source>
        <dbReference type="ARBA" id="ARBA00022670"/>
    </source>
</evidence>
<evidence type="ECO:0000313" key="18">
    <source>
        <dbReference type="RefSeq" id="XP_018325360.1"/>
    </source>
</evidence>
<evidence type="ECO:0000256" key="9">
    <source>
        <dbReference type="ARBA" id="ARBA00022801"/>
    </source>
</evidence>
<dbReference type="Proteomes" id="UP000192223">
    <property type="component" value="Unplaced"/>
</dbReference>
<evidence type="ECO:0000256" key="13">
    <source>
        <dbReference type="ARBA" id="ARBA00057299"/>
    </source>
</evidence>
<sequence length="464" mass="51372">MLKSMIIVFCLCALFSTTLGYVNYDDYNVYRIYLDNEKKIDAYSEIEDLLKNLNVFGENGLQKSVDVMVGPTDQKQFLNLLEANKIDHQIFIENVGNLIEDPVRYSTRSGESFNWTTYHNYDVINSWLDSLAVAYPGVVTVFTAGYSHLGAEIKAVRVAFNSSATKVAVIEGGVHAREWIGPATVTYILNEFLTSNDSSIRATAESLIWYFLPMCNPDGYNRTFTVDRMHRKNVQVVEGSNCTGYSGGNGIGTDLNRNFGFNWMSGGSSSNPCSVTYAGPAAFSSPESRALRNVVDQVADDLVLFLSFHSYSQLILLPYGHTASPLDNYYEQYSVARMAADALEAYNGTRYTVGNTAEILYIASGSSTDWVKGTYGPRIVYCFELRDSGQYGFLLPADQIIDTSEETILSLVTLVEQMFRLDTLAPANPSNGTTGSDATKNSYTISLTTACSLLIYLVRNYLVS</sequence>
<dbReference type="Gene3D" id="3.40.630.10">
    <property type="entry name" value="Zn peptidases"/>
    <property type="match status" value="1"/>
</dbReference>
<dbReference type="SUPFAM" id="SSF54897">
    <property type="entry name" value="Protease propeptides/inhibitors"/>
    <property type="match status" value="1"/>
</dbReference>
<dbReference type="PROSITE" id="PS00133">
    <property type="entry name" value="CARBOXYPEPT_ZN_2"/>
    <property type="match status" value="1"/>
</dbReference>
<accession>A0A1W4WZ68</accession>
<protein>
    <submittedName>
        <fullName evidence="18">Carboxypeptidase B-like</fullName>
    </submittedName>
</protein>
<evidence type="ECO:0000256" key="15">
    <source>
        <dbReference type="SAM" id="SignalP"/>
    </source>
</evidence>
<keyword evidence="4" id="KW-0964">Secreted</keyword>
<dbReference type="KEGG" id="apln:108737158"/>
<dbReference type="STRING" id="224129.A0A1W4WZ68"/>
<dbReference type="PANTHER" id="PTHR11705:SF153">
    <property type="entry name" value="ZINC CARBOXYPEPTIDASE A 1-LIKE PROTEIN"/>
    <property type="match status" value="1"/>
</dbReference>
<dbReference type="SMART" id="SM00631">
    <property type="entry name" value="Zn_pept"/>
    <property type="match status" value="1"/>
</dbReference>
<dbReference type="GO" id="GO:0006508">
    <property type="term" value="P:proteolysis"/>
    <property type="evidence" value="ECO:0007669"/>
    <property type="project" value="UniProtKB-KW"/>
</dbReference>
<keyword evidence="10" id="KW-0862">Zinc</keyword>
<dbReference type="GO" id="GO:0005615">
    <property type="term" value="C:extracellular space"/>
    <property type="evidence" value="ECO:0007669"/>
    <property type="project" value="TreeGrafter"/>
</dbReference>
<evidence type="ECO:0000256" key="3">
    <source>
        <dbReference type="ARBA" id="ARBA00005988"/>
    </source>
</evidence>
<dbReference type="PRINTS" id="PR00765">
    <property type="entry name" value="CRBOXYPTASEA"/>
</dbReference>
<evidence type="ECO:0000313" key="17">
    <source>
        <dbReference type="Proteomes" id="UP000192223"/>
    </source>
</evidence>
<name>A0A1W4WZ68_AGRPL</name>
<dbReference type="InterPro" id="IPR057247">
    <property type="entry name" value="CARBOXYPEPT_ZN_2"/>
</dbReference>
<dbReference type="RefSeq" id="XP_018325360.1">
    <property type="nucleotide sequence ID" value="XM_018469858.2"/>
</dbReference>
<dbReference type="GO" id="GO:0008270">
    <property type="term" value="F:zinc ion binding"/>
    <property type="evidence" value="ECO:0007669"/>
    <property type="project" value="InterPro"/>
</dbReference>
<dbReference type="GeneID" id="108737158"/>
<feature type="active site" description="Proton donor/acceptor" evidence="14">
    <location>
        <position position="384"/>
    </location>
</feature>
<dbReference type="GO" id="GO:0004181">
    <property type="term" value="F:metallocarboxypeptidase activity"/>
    <property type="evidence" value="ECO:0007669"/>
    <property type="project" value="InterPro"/>
</dbReference>
<evidence type="ECO:0000259" key="16">
    <source>
        <dbReference type="PROSITE" id="PS52035"/>
    </source>
</evidence>
<gene>
    <name evidence="18" type="primary">LOC108737158</name>
</gene>
<dbReference type="PANTHER" id="PTHR11705">
    <property type="entry name" value="PROTEASE FAMILY M14 CARBOXYPEPTIDASE A,B"/>
    <property type="match status" value="1"/>
</dbReference>
<keyword evidence="7" id="KW-0479">Metal-binding</keyword>
<evidence type="ECO:0000256" key="1">
    <source>
        <dbReference type="ARBA" id="ARBA00001947"/>
    </source>
</evidence>
<comment type="similarity">
    <text evidence="3 14">Belongs to the peptidase M14 family.</text>
</comment>
<keyword evidence="12" id="KW-1015">Disulfide bond</keyword>
<keyword evidence="5" id="KW-0121">Carboxypeptidase</keyword>
<dbReference type="SUPFAM" id="SSF53187">
    <property type="entry name" value="Zn-dependent exopeptidases"/>
    <property type="match status" value="1"/>
</dbReference>
<dbReference type="Pfam" id="PF00246">
    <property type="entry name" value="Peptidase_M14"/>
    <property type="match status" value="1"/>
</dbReference>
<organism evidence="17 18">
    <name type="scientific">Agrilus planipennis</name>
    <name type="common">Emerald ash borer</name>
    <name type="synonym">Agrilus marcopoli</name>
    <dbReference type="NCBI Taxonomy" id="224129"/>
    <lineage>
        <taxon>Eukaryota</taxon>
        <taxon>Metazoa</taxon>
        <taxon>Ecdysozoa</taxon>
        <taxon>Arthropoda</taxon>
        <taxon>Hexapoda</taxon>
        <taxon>Insecta</taxon>
        <taxon>Pterygota</taxon>
        <taxon>Neoptera</taxon>
        <taxon>Endopterygota</taxon>
        <taxon>Coleoptera</taxon>
        <taxon>Polyphaga</taxon>
        <taxon>Elateriformia</taxon>
        <taxon>Buprestoidea</taxon>
        <taxon>Buprestidae</taxon>
        <taxon>Agrilinae</taxon>
        <taxon>Agrilus</taxon>
    </lineage>
</organism>
<dbReference type="CDD" id="cd03860">
    <property type="entry name" value="M14_CP_A-B_like"/>
    <property type="match status" value="1"/>
</dbReference>
<dbReference type="Gene3D" id="3.30.70.340">
    <property type="entry name" value="Metallocarboxypeptidase-like"/>
    <property type="match status" value="1"/>
</dbReference>
<dbReference type="InParanoid" id="A0A1W4WZ68"/>
<feature type="chain" id="PRO_5010723614" evidence="15">
    <location>
        <begin position="21"/>
        <end position="464"/>
    </location>
</feature>
<evidence type="ECO:0000256" key="2">
    <source>
        <dbReference type="ARBA" id="ARBA00004613"/>
    </source>
</evidence>
<comment type="cofactor">
    <cofactor evidence="1">
        <name>Zn(2+)</name>
        <dbReference type="ChEBI" id="CHEBI:29105"/>
    </cofactor>
</comment>
<evidence type="ECO:0000256" key="4">
    <source>
        <dbReference type="ARBA" id="ARBA00022525"/>
    </source>
</evidence>
<keyword evidence="9" id="KW-0378">Hydrolase</keyword>
<evidence type="ECO:0000256" key="10">
    <source>
        <dbReference type="ARBA" id="ARBA00022833"/>
    </source>
</evidence>
<dbReference type="AlphaFoldDB" id="A0A1W4WZ68"/>